<evidence type="ECO:0000256" key="5">
    <source>
        <dbReference type="ARBA" id="ARBA00023049"/>
    </source>
</evidence>
<dbReference type="GO" id="GO:0008237">
    <property type="term" value="F:metallopeptidase activity"/>
    <property type="evidence" value="ECO:0007669"/>
    <property type="project" value="UniProtKB-KW"/>
</dbReference>
<evidence type="ECO:0000256" key="2">
    <source>
        <dbReference type="ARBA" id="ARBA00022670"/>
    </source>
</evidence>
<dbReference type="PANTHER" id="PTHR43690">
    <property type="entry name" value="NARDILYSIN"/>
    <property type="match status" value="1"/>
</dbReference>
<dbReference type="InterPro" id="IPR050626">
    <property type="entry name" value="Peptidase_M16"/>
</dbReference>
<evidence type="ECO:0000313" key="8">
    <source>
        <dbReference type="Proteomes" id="UP001443914"/>
    </source>
</evidence>
<comment type="similarity">
    <text evidence="1">Belongs to the peptidase M16 family.</text>
</comment>
<dbReference type="Proteomes" id="UP001443914">
    <property type="component" value="Unassembled WGS sequence"/>
</dbReference>
<dbReference type="AlphaFoldDB" id="A0AAW1JB86"/>
<keyword evidence="3" id="KW-0378">Hydrolase</keyword>
<evidence type="ECO:0000259" key="6">
    <source>
        <dbReference type="Pfam" id="PF00675"/>
    </source>
</evidence>
<comment type="caution">
    <text evidence="7">The sequence shown here is derived from an EMBL/GenBank/DDBJ whole genome shotgun (WGS) entry which is preliminary data.</text>
</comment>
<evidence type="ECO:0000256" key="1">
    <source>
        <dbReference type="ARBA" id="ARBA00007261"/>
    </source>
</evidence>
<reference evidence="7" key="1">
    <citation type="submission" date="2024-03" db="EMBL/GenBank/DDBJ databases">
        <title>WGS assembly of Saponaria officinalis var. Norfolk2.</title>
        <authorList>
            <person name="Jenkins J."/>
            <person name="Shu S."/>
            <person name="Grimwood J."/>
            <person name="Barry K."/>
            <person name="Goodstein D."/>
            <person name="Schmutz J."/>
            <person name="Leebens-Mack J."/>
            <person name="Osbourn A."/>
        </authorList>
    </citation>
    <scope>NUCLEOTIDE SEQUENCE [LARGE SCALE GENOMIC DNA]</scope>
    <source>
        <strain evidence="7">JIC</strain>
    </source>
</reference>
<dbReference type="GO" id="GO:0046872">
    <property type="term" value="F:metal ion binding"/>
    <property type="evidence" value="ECO:0007669"/>
    <property type="project" value="InterPro"/>
</dbReference>
<organism evidence="7 8">
    <name type="scientific">Saponaria officinalis</name>
    <name type="common">Common soapwort</name>
    <name type="synonym">Lychnis saponaria</name>
    <dbReference type="NCBI Taxonomy" id="3572"/>
    <lineage>
        <taxon>Eukaryota</taxon>
        <taxon>Viridiplantae</taxon>
        <taxon>Streptophyta</taxon>
        <taxon>Embryophyta</taxon>
        <taxon>Tracheophyta</taxon>
        <taxon>Spermatophyta</taxon>
        <taxon>Magnoliopsida</taxon>
        <taxon>eudicotyledons</taxon>
        <taxon>Gunneridae</taxon>
        <taxon>Pentapetalae</taxon>
        <taxon>Caryophyllales</taxon>
        <taxon>Caryophyllaceae</taxon>
        <taxon>Caryophylleae</taxon>
        <taxon>Saponaria</taxon>
    </lineage>
</organism>
<protein>
    <recommendedName>
        <fullName evidence="6">Peptidase M16 N-terminal domain-containing protein</fullName>
    </recommendedName>
</protein>
<keyword evidence="8" id="KW-1185">Reference proteome</keyword>
<dbReference type="InterPro" id="IPR011249">
    <property type="entry name" value="Metalloenz_LuxS/M16"/>
</dbReference>
<evidence type="ECO:0000256" key="4">
    <source>
        <dbReference type="ARBA" id="ARBA00022833"/>
    </source>
</evidence>
<dbReference type="PANTHER" id="PTHR43690:SF34">
    <property type="entry name" value="ZINC PROTEASE PQQL-LIKE"/>
    <property type="match status" value="1"/>
</dbReference>
<keyword evidence="4" id="KW-0862">Zinc</keyword>
<dbReference type="Pfam" id="PF00675">
    <property type="entry name" value="Peptidase_M16"/>
    <property type="match status" value="1"/>
</dbReference>
<dbReference type="EMBL" id="JBDFQZ010000008">
    <property type="protein sequence ID" value="KAK9700302.1"/>
    <property type="molecule type" value="Genomic_DNA"/>
</dbReference>
<gene>
    <name evidence="7" type="ORF">RND81_08G230700</name>
</gene>
<dbReference type="GO" id="GO:0006508">
    <property type="term" value="P:proteolysis"/>
    <property type="evidence" value="ECO:0007669"/>
    <property type="project" value="UniProtKB-KW"/>
</dbReference>
<accession>A0AAW1JB86</accession>
<name>A0AAW1JB86_SAPOF</name>
<keyword evidence="2" id="KW-0645">Protease</keyword>
<evidence type="ECO:0000313" key="7">
    <source>
        <dbReference type="EMBL" id="KAK9700302.1"/>
    </source>
</evidence>
<dbReference type="Gene3D" id="3.30.830.10">
    <property type="entry name" value="Metalloenzyme, LuxS/M16 peptidase-like"/>
    <property type="match status" value="1"/>
</dbReference>
<dbReference type="SUPFAM" id="SSF63411">
    <property type="entry name" value="LuxS/MPP-like metallohydrolase"/>
    <property type="match status" value="2"/>
</dbReference>
<dbReference type="InterPro" id="IPR011765">
    <property type="entry name" value="Pept_M16_N"/>
</dbReference>
<proteinExistence type="inferred from homology"/>
<sequence length="711" mass="81228">METHSKKRRIERAGFPNLVIRDLPNGVRCYIFNNELPPGTGSISLIVNAGMLCEEENETGTAHLLEHMLIRAAADSIDSEFLGRIRSHTGHETTQTHTQFNFVIKKDDELLAALKMFSLIVNQELAITEAHFEDEREVVDMEYNAAIEKNIQANKTHFISIVEGHASLKMCLDNLDKIDLAMLNSFYKKWYIPSRMALLAIGKFDIEVLQYYCGVKNPGMTTPLMARSNNWTLGLIIRNADVNSNCLVIRCERESDPLKALGRQLLVMAIHERLQSAIRASTLAYRQHLRSDTFIVLSSDGSLKELVREFLRLKKWGLTSSEKERQFSKIKEDMTRSLFLYDQDENYRTNELQKKILDHFLYDDEITAPDSVAKLIEDKSSVLGFASDCLEFLDIYQSKIYDEGESFTSLKELIEECEKQLNPWIDTDTGMVFDEIPENRAVLSVNHMNDLGMHEFVLDNGMRVLLGSSSLPHSCSMRGFAYGGLLQLDKAEYVSSWFALELVNNLPSFPLKPYLEEFEMKLEVEDYIRSFHAIFDSSALASVLKLVQGLFCNKPDPADTEELYEAINSVQRQRHKSDVAFEYASGRPSWQRIPKRDSVVSGKKALKFFSECFLDPSQFTLVICGDFPIEKATSLSQVYLESIPRQHSEIFPSDRKKLNTFLIKAPQQVVRRYWRAHGGRHGPSRAEGVRFVAGFVKVTGITEYLSMKYRV</sequence>
<keyword evidence="5" id="KW-0482">Metalloprotease</keyword>
<evidence type="ECO:0000256" key="3">
    <source>
        <dbReference type="ARBA" id="ARBA00022801"/>
    </source>
</evidence>
<feature type="domain" description="Peptidase M16 N-terminal" evidence="6">
    <location>
        <begin position="40"/>
        <end position="150"/>
    </location>
</feature>